<gene>
    <name evidence="2" type="ORF">GBAR_LOCUS19390</name>
</gene>
<dbReference type="AlphaFoldDB" id="A0AA35X1E7"/>
<feature type="non-terminal residue" evidence="2">
    <location>
        <position position="61"/>
    </location>
</feature>
<dbReference type="EMBL" id="CASHTH010002732">
    <property type="protein sequence ID" value="CAI8034450.1"/>
    <property type="molecule type" value="Genomic_DNA"/>
</dbReference>
<protein>
    <submittedName>
        <fullName evidence="2">Uncharacterized protein</fullName>
    </submittedName>
</protein>
<comment type="caution">
    <text evidence="2">The sequence shown here is derived from an EMBL/GenBank/DDBJ whole genome shotgun (WGS) entry which is preliminary data.</text>
</comment>
<evidence type="ECO:0000313" key="3">
    <source>
        <dbReference type="Proteomes" id="UP001174909"/>
    </source>
</evidence>
<keyword evidence="3" id="KW-1185">Reference proteome</keyword>
<accession>A0AA35X1E7</accession>
<sequence>MSVERFSMNDSSSSPRHAEQTGAADSSFSGSFSVVSSGGEVYLSPPSISVFGELLSESEPM</sequence>
<reference evidence="2" key="1">
    <citation type="submission" date="2023-03" db="EMBL/GenBank/DDBJ databases">
        <authorList>
            <person name="Steffen K."/>
            <person name="Cardenas P."/>
        </authorList>
    </citation>
    <scope>NUCLEOTIDE SEQUENCE</scope>
</reference>
<dbReference type="Proteomes" id="UP001174909">
    <property type="component" value="Unassembled WGS sequence"/>
</dbReference>
<feature type="region of interest" description="Disordered" evidence="1">
    <location>
        <begin position="1"/>
        <end position="46"/>
    </location>
</feature>
<evidence type="ECO:0000313" key="2">
    <source>
        <dbReference type="EMBL" id="CAI8034450.1"/>
    </source>
</evidence>
<evidence type="ECO:0000256" key="1">
    <source>
        <dbReference type="SAM" id="MobiDB-lite"/>
    </source>
</evidence>
<proteinExistence type="predicted"/>
<feature type="compositionally biased region" description="Low complexity" evidence="1">
    <location>
        <begin position="26"/>
        <end position="39"/>
    </location>
</feature>
<organism evidence="2 3">
    <name type="scientific">Geodia barretti</name>
    <name type="common">Barrett's horny sponge</name>
    <dbReference type="NCBI Taxonomy" id="519541"/>
    <lineage>
        <taxon>Eukaryota</taxon>
        <taxon>Metazoa</taxon>
        <taxon>Porifera</taxon>
        <taxon>Demospongiae</taxon>
        <taxon>Heteroscleromorpha</taxon>
        <taxon>Tetractinellida</taxon>
        <taxon>Astrophorina</taxon>
        <taxon>Geodiidae</taxon>
        <taxon>Geodia</taxon>
    </lineage>
</organism>
<name>A0AA35X1E7_GEOBA</name>